<comment type="catalytic activity">
    <reaction evidence="1">
        <text>ATP + protein L-histidine = ADP + protein N-phospho-L-histidine.</text>
        <dbReference type="EC" id="2.7.13.3"/>
    </reaction>
</comment>
<dbReference type="SMART" id="SM00387">
    <property type="entry name" value="HATPase_c"/>
    <property type="match status" value="1"/>
</dbReference>
<dbReference type="InterPro" id="IPR002545">
    <property type="entry name" value="CheW-lke_dom"/>
</dbReference>
<sequence>MMDEDSLDTFRAEAESLVESLEQQLLALQDAPGDRGLIDGVFRDLHTLKGSGAMFGRTDIAGFLHDFETAFVAVREGTVPVDEDLITISLAARDHVAGLLSGAARDDGNAILKRLADHLTSDAPPAAPGRHLRFFLPPDTPTLGGRPELVLEELQHLGAAQILALTDEIPPLDALDPLQLYLGWEAWIDSTATEDDIRGVFLFHENGLRLELESSELADPLPPQRASQESAAPEQEPATDPAPARPAEGASRGSGALMRVPAERLNDMMDRVGELVIAEARLIELASQSGDPGLIAVAEDIQRLTTAMRDTTMSIRMTPIGAITGRFRRLVHDLTGSLGKSLTFTVEGEETELDKTVVERLTDPLMHIIRNAADHGLEDAATRRAMGKPETGEIRLKARYSGAEVLISLGDDGRGLDRAAIRDRAVERGLIAETTELSDDALFQLIFVPGFSTAATVTELSGRGVGMDVVRRTIEALRGTLEVTSEPGHGTTVTLRLPLTLAIVDGLLIEVANERFVIPLAAVDEIVELPAEMAMPDSGNAFLDIRDSLVPFLRLRHLLDSPGAPGPHQKVIVVTSSDGRVGLVVDRIIGTNQTVIKQLSPLHAGLKAFSGATILGDGAVALILDVPQLVARGHSEAETGQEAA</sequence>
<keyword evidence="18" id="KW-1185">Reference proteome</keyword>
<feature type="domain" description="CheW-like" evidence="15">
    <location>
        <begin position="503"/>
        <end position="635"/>
    </location>
</feature>
<dbReference type="PANTHER" id="PTHR43395:SF10">
    <property type="entry name" value="CHEMOTAXIS PROTEIN CHEA"/>
    <property type="match status" value="1"/>
</dbReference>
<organism evidence="17 18">
    <name type="scientific">Thioclava nitratireducens</name>
    <dbReference type="NCBI Taxonomy" id="1915078"/>
    <lineage>
        <taxon>Bacteria</taxon>
        <taxon>Pseudomonadati</taxon>
        <taxon>Pseudomonadota</taxon>
        <taxon>Alphaproteobacteria</taxon>
        <taxon>Rhodobacterales</taxon>
        <taxon>Paracoccaceae</taxon>
        <taxon>Thioclava</taxon>
    </lineage>
</organism>
<evidence type="ECO:0000256" key="1">
    <source>
        <dbReference type="ARBA" id="ARBA00000085"/>
    </source>
</evidence>
<dbReference type="SUPFAM" id="SSF50341">
    <property type="entry name" value="CheW-like"/>
    <property type="match status" value="1"/>
</dbReference>
<dbReference type="InterPro" id="IPR036097">
    <property type="entry name" value="HisK_dim/P_sf"/>
</dbReference>
<dbReference type="PROSITE" id="PS50851">
    <property type="entry name" value="CHEW"/>
    <property type="match status" value="1"/>
</dbReference>
<keyword evidence="10" id="KW-0902">Two-component regulatory system</keyword>
<reference evidence="17 18" key="1">
    <citation type="submission" date="2017-01" db="EMBL/GenBank/DDBJ databases">
        <title>The complete genome sequence of a sulfur-oxidizing marine bacterium Thioclava sp. 25B10_4T.</title>
        <authorList>
            <person name="Liu Y."/>
            <person name="Lai Q."/>
            <person name="Shao Z."/>
        </authorList>
    </citation>
    <scope>NUCLEOTIDE SEQUENCE [LARGE SCALE GENOMIC DNA]</scope>
    <source>
        <strain evidence="17 18">25B10_4</strain>
    </source>
</reference>
<dbReference type="PRINTS" id="PR00344">
    <property type="entry name" value="BCTRLSENSOR"/>
</dbReference>
<dbReference type="InterPro" id="IPR036061">
    <property type="entry name" value="CheW-like_dom_sf"/>
</dbReference>
<dbReference type="Pfam" id="PF01627">
    <property type="entry name" value="Hpt"/>
    <property type="match status" value="1"/>
</dbReference>
<feature type="modified residue" description="Phosphohistidine" evidence="12">
    <location>
        <position position="46"/>
    </location>
</feature>
<evidence type="ECO:0000256" key="10">
    <source>
        <dbReference type="ARBA" id="ARBA00023012"/>
    </source>
</evidence>
<feature type="domain" description="HPt" evidence="16">
    <location>
        <begin position="1"/>
        <end position="103"/>
    </location>
</feature>
<dbReference type="InterPro" id="IPR008207">
    <property type="entry name" value="Sig_transdc_His_kin_Hpt_dom"/>
</dbReference>
<gene>
    <name evidence="17" type="ORF">BMG03_12020</name>
</gene>
<protein>
    <recommendedName>
        <fullName evidence="3">Chemotaxis protein CheA</fullName>
        <ecNumber evidence="2">2.7.13.3</ecNumber>
    </recommendedName>
</protein>
<keyword evidence="9" id="KW-0067">ATP-binding</keyword>
<dbReference type="EC" id="2.7.13.3" evidence="2"/>
<dbReference type="CDD" id="cd00088">
    <property type="entry name" value="HPT"/>
    <property type="match status" value="1"/>
</dbReference>
<dbReference type="SMART" id="SM00073">
    <property type="entry name" value="HPT"/>
    <property type="match status" value="1"/>
</dbReference>
<dbReference type="Gene3D" id="1.10.287.560">
    <property type="entry name" value="Histidine kinase CheA-like, homodimeric domain"/>
    <property type="match status" value="1"/>
</dbReference>
<dbReference type="SUPFAM" id="SSF47226">
    <property type="entry name" value="Histidine-containing phosphotransfer domain, HPT domain"/>
    <property type="match status" value="1"/>
</dbReference>
<evidence type="ECO:0000313" key="18">
    <source>
        <dbReference type="Proteomes" id="UP000185622"/>
    </source>
</evidence>
<evidence type="ECO:0000256" key="13">
    <source>
        <dbReference type="SAM" id="MobiDB-lite"/>
    </source>
</evidence>
<dbReference type="CDD" id="cd16916">
    <property type="entry name" value="HATPase_CheA-like"/>
    <property type="match status" value="1"/>
</dbReference>
<dbReference type="Gene3D" id="1.20.120.160">
    <property type="entry name" value="HPT domain"/>
    <property type="match status" value="1"/>
</dbReference>
<evidence type="ECO:0000256" key="3">
    <source>
        <dbReference type="ARBA" id="ARBA00021495"/>
    </source>
</evidence>
<dbReference type="InterPro" id="IPR051315">
    <property type="entry name" value="Bact_Chemotaxis_CheA"/>
</dbReference>
<evidence type="ECO:0000256" key="6">
    <source>
        <dbReference type="ARBA" id="ARBA00022679"/>
    </source>
</evidence>
<keyword evidence="4" id="KW-0145">Chemotaxis</keyword>
<evidence type="ECO:0000256" key="4">
    <source>
        <dbReference type="ARBA" id="ARBA00022500"/>
    </source>
</evidence>
<evidence type="ECO:0000256" key="2">
    <source>
        <dbReference type="ARBA" id="ARBA00012438"/>
    </source>
</evidence>
<evidence type="ECO:0000259" key="16">
    <source>
        <dbReference type="PROSITE" id="PS50894"/>
    </source>
</evidence>
<evidence type="ECO:0000259" key="15">
    <source>
        <dbReference type="PROSITE" id="PS50851"/>
    </source>
</evidence>
<keyword evidence="5 12" id="KW-0597">Phosphoprotein</keyword>
<evidence type="ECO:0000259" key="14">
    <source>
        <dbReference type="PROSITE" id="PS50109"/>
    </source>
</evidence>
<dbReference type="RefSeq" id="WP_075775005.1">
    <property type="nucleotide sequence ID" value="NZ_CP019437.1"/>
</dbReference>
<dbReference type="InterPro" id="IPR036641">
    <property type="entry name" value="HPT_dom_sf"/>
</dbReference>
<dbReference type="InterPro" id="IPR036890">
    <property type="entry name" value="HATPase_C_sf"/>
</dbReference>
<dbReference type="Pfam" id="PF02895">
    <property type="entry name" value="H-kinase_dim"/>
    <property type="match status" value="1"/>
</dbReference>
<dbReference type="CDD" id="cd00731">
    <property type="entry name" value="CheA_reg"/>
    <property type="match status" value="1"/>
</dbReference>
<keyword evidence="6" id="KW-0808">Transferase</keyword>
<dbReference type="Pfam" id="PF02518">
    <property type="entry name" value="HATPase_c"/>
    <property type="match status" value="1"/>
</dbReference>
<dbReference type="SUPFAM" id="SSF55874">
    <property type="entry name" value="ATPase domain of HSP90 chaperone/DNA topoisomerase II/histidine kinase"/>
    <property type="match status" value="1"/>
</dbReference>
<evidence type="ECO:0000256" key="12">
    <source>
        <dbReference type="PROSITE-ProRule" id="PRU00110"/>
    </source>
</evidence>
<dbReference type="Proteomes" id="UP000185622">
    <property type="component" value="Chromosome"/>
</dbReference>
<dbReference type="Pfam" id="PF01584">
    <property type="entry name" value="CheW"/>
    <property type="match status" value="1"/>
</dbReference>
<dbReference type="InterPro" id="IPR004358">
    <property type="entry name" value="Sig_transdc_His_kin-like_C"/>
</dbReference>
<evidence type="ECO:0000313" key="17">
    <source>
        <dbReference type="EMBL" id="AQS48441.1"/>
    </source>
</evidence>
<feature type="domain" description="Histidine kinase" evidence="14">
    <location>
        <begin position="297"/>
        <end position="501"/>
    </location>
</feature>
<dbReference type="PROSITE" id="PS50894">
    <property type="entry name" value="HPT"/>
    <property type="match status" value="1"/>
</dbReference>
<feature type="region of interest" description="Disordered" evidence="13">
    <location>
        <begin position="214"/>
        <end position="257"/>
    </location>
</feature>
<dbReference type="SMART" id="SM00260">
    <property type="entry name" value="CheW"/>
    <property type="match status" value="1"/>
</dbReference>
<evidence type="ECO:0000256" key="9">
    <source>
        <dbReference type="ARBA" id="ARBA00022840"/>
    </source>
</evidence>
<dbReference type="InterPro" id="IPR005467">
    <property type="entry name" value="His_kinase_dom"/>
</dbReference>
<dbReference type="SMART" id="SM01231">
    <property type="entry name" value="H-kinase_dim"/>
    <property type="match status" value="1"/>
</dbReference>
<dbReference type="InterPro" id="IPR037006">
    <property type="entry name" value="CheA-like_homodim_sf"/>
</dbReference>
<evidence type="ECO:0000256" key="7">
    <source>
        <dbReference type="ARBA" id="ARBA00022741"/>
    </source>
</evidence>
<keyword evidence="7" id="KW-0547">Nucleotide-binding</keyword>
<comment type="function">
    <text evidence="11">Involved in the transmission of sensory signals from the chemoreceptors to the flagellar motors. CheA is autophosphorylated; it can transfer its phosphate group to either CheB or CheY.</text>
</comment>
<dbReference type="EMBL" id="CP019437">
    <property type="protein sequence ID" value="AQS48441.1"/>
    <property type="molecule type" value="Genomic_DNA"/>
</dbReference>
<evidence type="ECO:0000256" key="8">
    <source>
        <dbReference type="ARBA" id="ARBA00022777"/>
    </source>
</evidence>
<dbReference type="PANTHER" id="PTHR43395">
    <property type="entry name" value="SENSOR HISTIDINE KINASE CHEA"/>
    <property type="match status" value="1"/>
</dbReference>
<evidence type="ECO:0000256" key="5">
    <source>
        <dbReference type="ARBA" id="ARBA00022553"/>
    </source>
</evidence>
<proteinExistence type="predicted"/>
<evidence type="ECO:0000256" key="11">
    <source>
        <dbReference type="ARBA" id="ARBA00035100"/>
    </source>
</evidence>
<dbReference type="InterPro" id="IPR003594">
    <property type="entry name" value="HATPase_dom"/>
</dbReference>
<dbReference type="InterPro" id="IPR004105">
    <property type="entry name" value="CheA-like_dim"/>
</dbReference>
<dbReference type="SUPFAM" id="SSF47384">
    <property type="entry name" value="Homodimeric domain of signal transducing histidine kinase"/>
    <property type="match status" value="1"/>
</dbReference>
<dbReference type="Gene3D" id="3.30.565.10">
    <property type="entry name" value="Histidine kinase-like ATPase, C-terminal domain"/>
    <property type="match status" value="1"/>
</dbReference>
<keyword evidence="8" id="KW-0418">Kinase</keyword>
<accession>A0ABM6IHX9</accession>
<name>A0ABM6IHX9_9RHOB</name>
<dbReference type="PROSITE" id="PS50109">
    <property type="entry name" value="HIS_KIN"/>
    <property type="match status" value="1"/>
</dbReference>
<dbReference type="Gene3D" id="2.30.30.40">
    <property type="entry name" value="SH3 Domains"/>
    <property type="match status" value="1"/>
</dbReference>